<dbReference type="InterPro" id="IPR001584">
    <property type="entry name" value="Integrase_cat-core"/>
</dbReference>
<reference evidence="3" key="1">
    <citation type="submission" date="2018-09" db="EMBL/GenBank/DDBJ databases">
        <authorList>
            <person name="Livingstone P.G."/>
            <person name="Whitworth D.E."/>
        </authorList>
    </citation>
    <scope>NUCLEOTIDE SEQUENCE [LARGE SCALE GENOMIC DNA]</scope>
    <source>
        <strain evidence="3">AB047A</strain>
    </source>
</reference>
<name>A0A3A8PJP7_9BACT</name>
<dbReference type="Proteomes" id="UP000282656">
    <property type="component" value="Unassembled WGS sequence"/>
</dbReference>
<dbReference type="SUPFAM" id="SSF53098">
    <property type="entry name" value="Ribonuclease H-like"/>
    <property type="match status" value="1"/>
</dbReference>
<dbReference type="Pfam" id="PF00665">
    <property type="entry name" value="rve"/>
    <property type="match status" value="1"/>
</dbReference>
<dbReference type="AlphaFoldDB" id="A0A3A8PJP7"/>
<dbReference type="InterPro" id="IPR050900">
    <property type="entry name" value="Transposase_IS3/IS150/IS904"/>
</dbReference>
<dbReference type="GO" id="GO:0015074">
    <property type="term" value="P:DNA integration"/>
    <property type="evidence" value="ECO:0007669"/>
    <property type="project" value="InterPro"/>
</dbReference>
<keyword evidence="3" id="KW-1185">Reference proteome</keyword>
<dbReference type="InterPro" id="IPR048020">
    <property type="entry name" value="Transpos_IS3"/>
</dbReference>
<evidence type="ECO:0000259" key="1">
    <source>
        <dbReference type="PROSITE" id="PS50994"/>
    </source>
</evidence>
<dbReference type="PANTHER" id="PTHR46889">
    <property type="entry name" value="TRANSPOSASE INSF FOR INSERTION SEQUENCE IS3B-RELATED"/>
    <property type="match status" value="1"/>
</dbReference>
<dbReference type="Pfam" id="PF13276">
    <property type="entry name" value="HTH_21"/>
    <property type="match status" value="1"/>
</dbReference>
<gene>
    <name evidence="2" type="ORF">D7X96_39095</name>
</gene>
<dbReference type="Gene3D" id="3.30.420.10">
    <property type="entry name" value="Ribonuclease H-like superfamily/Ribonuclease H"/>
    <property type="match status" value="1"/>
</dbReference>
<sequence length="252" mass="29173">MKFAFIHAQKAHFPVAFMCEQLEVSRSGYYAWVRRPESARKTKDRALAEVVADVHEESRRRYGSPRVFRELKARGYRVSKKRVARLMRQKGLRARARRRFVKTTDSAHSHAVAPNVLKRDFSPEKPNSKWAGDITYVWTAEGWLYLAVVLDLFSRKVVGWAMSDTIDRQLVLSALTMALLNRPAPDLHHSDRGSQYASEAYRELLEQQGIECSMSRKGNCWDNAVVESFFSSLKMELVYERSFQTHEEAKRA</sequence>
<proteinExistence type="predicted"/>
<dbReference type="InterPro" id="IPR036397">
    <property type="entry name" value="RNaseH_sf"/>
</dbReference>
<comment type="caution">
    <text evidence="2">The sequence shown here is derived from an EMBL/GenBank/DDBJ whole genome shotgun (WGS) entry which is preliminary data.</text>
</comment>
<feature type="non-terminal residue" evidence="2">
    <location>
        <position position="252"/>
    </location>
</feature>
<dbReference type="NCBIfam" id="NF033516">
    <property type="entry name" value="transpos_IS3"/>
    <property type="match status" value="1"/>
</dbReference>
<evidence type="ECO:0000313" key="3">
    <source>
        <dbReference type="Proteomes" id="UP000282656"/>
    </source>
</evidence>
<dbReference type="InterPro" id="IPR012337">
    <property type="entry name" value="RNaseH-like_sf"/>
</dbReference>
<organism evidence="2 3">
    <name type="scientific">Corallococcus interemptor</name>
    <dbReference type="NCBI Taxonomy" id="2316720"/>
    <lineage>
        <taxon>Bacteria</taxon>
        <taxon>Pseudomonadati</taxon>
        <taxon>Myxococcota</taxon>
        <taxon>Myxococcia</taxon>
        <taxon>Myxococcales</taxon>
        <taxon>Cystobacterineae</taxon>
        <taxon>Myxococcaceae</taxon>
        <taxon>Corallococcus</taxon>
    </lineage>
</organism>
<evidence type="ECO:0000313" key="2">
    <source>
        <dbReference type="EMBL" id="RKH56606.1"/>
    </source>
</evidence>
<feature type="domain" description="Integrase catalytic" evidence="1">
    <location>
        <begin position="122"/>
        <end position="252"/>
    </location>
</feature>
<protein>
    <submittedName>
        <fullName evidence="2">IS3 family transposase</fullName>
    </submittedName>
</protein>
<dbReference type="GO" id="GO:0003676">
    <property type="term" value="F:nucleic acid binding"/>
    <property type="evidence" value="ECO:0007669"/>
    <property type="project" value="InterPro"/>
</dbReference>
<dbReference type="InterPro" id="IPR025948">
    <property type="entry name" value="HTH-like_dom"/>
</dbReference>
<accession>A0A3A8PJP7</accession>
<dbReference type="EMBL" id="RAWM01000276">
    <property type="protein sequence ID" value="RKH56606.1"/>
    <property type="molecule type" value="Genomic_DNA"/>
</dbReference>
<dbReference type="PANTHER" id="PTHR46889:SF4">
    <property type="entry name" value="TRANSPOSASE INSO FOR INSERTION SEQUENCE ELEMENT IS911B-RELATED"/>
    <property type="match status" value="1"/>
</dbReference>
<dbReference type="PROSITE" id="PS50994">
    <property type="entry name" value="INTEGRASE"/>
    <property type="match status" value="1"/>
</dbReference>